<evidence type="ECO:0008006" key="4">
    <source>
        <dbReference type="Google" id="ProtNLM"/>
    </source>
</evidence>
<dbReference type="AlphaFoldDB" id="A0A2A5WTI9"/>
<proteinExistence type="predicted"/>
<accession>A0A2A5WTI9</accession>
<comment type="caution">
    <text evidence="2">The sequence shown here is derived from an EMBL/GenBank/DDBJ whole genome shotgun (WGS) entry which is preliminary data.</text>
</comment>
<gene>
    <name evidence="2" type="ORF">CNE99_04960</name>
</gene>
<evidence type="ECO:0000313" key="2">
    <source>
        <dbReference type="EMBL" id="PDH39799.1"/>
    </source>
</evidence>
<protein>
    <recommendedName>
        <fullName evidence="4">TonB C-terminal domain-containing protein</fullName>
    </recommendedName>
</protein>
<dbReference type="EMBL" id="NTKD01000019">
    <property type="protein sequence ID" value="PDH39799.1"/>
    <property type="molecule type" value="Genomic_DNA"/>
</dbReference>
<dbReference type="Proteomes" id="UP000219327">
    <property type="component" value="Unassembled WGS sequence"/>
</dbReference>
<reference evidence="2 3" key="1">
    <citation type="submission" date="2017-08" db="EMBL/GenBank/DDBJ databases">
        <title>Fine stratification of microbial communities through a metagenomic profile of the photic zone.</title>
        <authorList>
            <person name="Haro-Moreno J.M."/>
            <person name="Lopez-Perez M."/>
            <person name="De La Torre J."/>
            <person name="Picazo A."/>
            <person name="Camacho A."/>
            <person name="Rodriguez-Valera F."/>
        </authorList>
    </citation>
    <scope>NUCLEOTIDE SEQUENCE [LARGE SCALE GENOMIC DNA]</scope>
    <source>
        <strain evidence="2">MED-G24</strain>
    </source>
</reference>
<name>A0A2A5WTI9_9GAMM</name>
<dbReference type="Gene3D" id="1.25.40.10">
    <property type="entry name" value="Tetratricopeptide repeat domain"/>
    <property type="match status" value="1"/>
</dbReference>
<keyword evidence="1" id="KW-0472">Membrane</keyword>
<sequence>MVLMGYPVNHHRVIFGVGNLIMGLVLSIQCSAGLLSAEVQALPSSLQTRYENVQSSIDGRQFDVAADEAEALFLDARATLSDRDVVVRKLRGFVAGLHHQAGNLTAALRHYTRLVSYYSEFSFDPALVEPLHGLAQTYNALGLDEDAEQALLRAQNIAHREDGVYTMEQVAILEDLTDLKQSISVVRRDQQRRYHLRIHEDAFGKDDPNVVPSVLRLARYLDQRAVNVRSHLLLKEYRRRVYRTECHGLYERAIGLMQKTYGSDDPRVIEPMREYAEVLLRHRSSRARAVEVVREVERILVAGSDATVADRAAARVEIADYFNMWNDGRADRLYREAWAMIARDPDSELARKELFGTPVRLTDVALGESPFPIRVPPLVAEGDQSLFSEVSYTVTVDGRVRNVETVGGNIPIRQANPLRLRMARIKYRPRFVDGEPVSTLGVLHTQKYRVNRYAKKRPIDHVKCTSCTDFQHAW</sequence>
<keyword evidence="1" id="KW-0812">Transmembrane</keyword>
<organism evidence="2 3">
    <name type="scientific">OM182 bacterium MED-G24</name>
    <dbReference type="NCBI Taxonomy" id="1986255"/>
    <lineage>
        <taxon>Bacteria</taxon>
        <taxon>Pseudomonadati</taxon>
        <taxon>Pseudomonadota</taxon>
        <taxon>Gammaproteobacteria</taxon>
        <taxon>OMG group</taxon>
        <taxon>OM182 clade</taxon>
    </lineage>
</organism>
<dbReference type="SUPFAM" id="SSF48452">
    <property type="entry name" value="TPR-like"/>
    <property type="match status" value="1"/>
</dbReference>
<evidence type="ECO:0000256" key="1">
    <source>
        <dbReference type="SAM" id="Phobius"/>
    </source>
</evidence>
<feature type="transmembrane region" description="Helical" evidence="1">
    <location>
        <begin position="12"/>
        <end position="35"/>
    </location>
</feature>
<evidence type="ECO:0000313" key="3">
    <source>
        <dbReference type="Proteomes" id="UP000219327"/>
    </source>
</evidence>
<dbReference type="InterPro" id="IPR011990">
    <property type="entry name" value="TPR-like_helical_dom_sf"/>
</dbReference>
<keyword evidence="1" id="KW-1133">Transmembrane helix</keyword>